<sequence length="240" mass="27529">MPMKRKRIHLSLFLLFVACNMAVGQASNGLDEYGYDAHSDTTACYLGRPIQHLTHFSGDTLRLKNGCPNSYQGYHKWQGFTISDFYVTQDTVSFKGMHAAILSPVTMTLMQDNLQDSLFTDRLLIISCEGKCWVYPYFIRNMEASNIMFKEELAADEDGITLHYEAGNGWKYSYTITIGVCFGEPCLLELAVFEHSPGAEYQSVRDFYFGNDYECFPVSRYRRDFPMLLRAGDIDKFYVD</sequence>
<evidence type="ECO:0000256" key="1">
    <source>
        <dbReference type="SAM" id="SignalP"/>
    </source>
</evidence>
<dbReference type="EMBL" id="AGEK01000029">
    <property type="protein sequence ID" value="EHO69456.1"/>
    <property type="molecule type" value="Genomic_DNA"/>
</dbReference>
<evidence type="ECO:0000313" key="3">
    <source>
        <dbReference type="Proteomes" id="UP000003167"/>
    </source>
</evidence>
<accession>H1HNH7</accession>
<dbReference type="PROSITE" id="PS51257">
    <property type="entry name" value="PROKAR_LIPOPROTEIN"/>
    <property type="match status" value="1"/>
</dbReference>
<feature type="signal peptide" evidence="1">
    <location>
        <begin position="1"/>
        <end position="26"/>
    </location>
</feature>
<evidence type="ECO:0000313" key="2">
    <source>
        <dbReference type="EMBL" id="EHO69456.1"/>
    </source>
</evidence>
<gene>
    <name evidence="2" type="ORF">HMPREF9944_01721</name>
</gene>
<reference evidence="2 3" key="1">
    <citation type="submission" date="2011-12" db="EMBL/GenBank/DDBJ databases">
        <title>The Genome Sequence of Prevotella maculosa OT 289.</title>
        <authorList>
            <consortium name="The Broad Institute Genome Sequencing Platform"/>
            <person name="Earl A."/>
            <person name="Ward D."/>
            <person name="Feldgarden M."/>
            <person name="Gevers D."/>
            <person name="Izard J."/>
            <person name="Blanton J.M."/>
            <person name="Mathney J."/>
            <person name="Tanner A.C."/>
            <person name="Dewhirst F.E."/>
            <person name="Young S.K."/>
            <person name="Zeng Q."/>
            <person name="Gargeya S."/>
            <person name="Fitzgerald M."/>
            <person name="Haas B."/>
            <person name="Abouelleil A."/>
            <person name="Alvarado L."/>
            <person name="Arachchi H.M."/>
            <person name="Berlin A."/>
            <person name="Chapman S.B."/>
            <person name="Gearin G."/>
            <person name="Goldberg J."/>
            <person name="Griggs A."/>
            <person name="Gujja S."/>
            <person name="Hansen M."/>
            <person name="Heiman D."/>
            <person name="Howarth C."/>
            <person name="Larimer J."/>
            <person name="Lui A."/>
            <person name="MacDonald P.J.P."/>
            <person name="McCowen C."/>
            <person name="Montmayeur A."/>
            <person name="Murphy C."/>
            <person name="Neiman D."/>
            <person name="Pearson M."/>
            <person name="Priest M."/>
            <person name="Roberts A."/>
            <person name="Saif S."/>
            <person name="Shea T."/>
            <person name="Sisk P."/>
            <person name="Stolte C."/>
            <person name="Sykes S."/>
            <person name="Wortman J."/>
            <person name="Nusbaum C."/>
            <person name="Birren B."/>
        </authorList>
    </citation>
    <scope>NUCLEOTIDE SEQUENCE [LARGE SCALE GENOMIC DNA]</scope>
    <source>
        <strain evidence="2 3">OT 289</strain>
    </source>
</reference>
<proteinExistence type="predicted"/>
<protein>
    <submittedName>
        <fullName evidence="2">Uncharacterized protein</fullName>
    </submittedName>
</protein>
<keyword evidence="3" id="KW-1185">Reference proteome</keyword>
<keyword evidence="1" id="KW-0732">Signal</keyword>
<organism evidence="2 3">
    <name type="scientific">Segatella maculosa OT 289</name>
    <dbReference type="NCBI Taxonomy" id="999422"/>
    <lineage>
        <taxon>Bacteria</taxon>
        <taxon>Pseudomonadati</taxon>
        <taxon>Bacteroidota</taxon>
        <taxon>Bacteroidia</taxon>
        <taxon>Bacteroidales</taxon>
        <taxon>Prevotellaceae</taxon>
        <taxon>Segatella</taxon>
    </lineage>
</organism>
<comment type="caution">
    <text evidence="2">The sequence shown here is derived from an EMBL/GenBank/DDBJ whole genome shotgun (WGS) entry which is preliminary data.</text>
</comment>
<name>H1HNH7_9BACT</name>
<dbReference type="Proteomes" id="UP000003167">
    <property type="component" value="Unassembled WGS sequence"/>
</dbReference>
<feature type="chain" id="PRO_5003550947" evidence="1">
    <location>
        <begin position="27"/>
        <end position="240"/>
    </location>
</feature>
<dbReference type="HOGENOM" id="CLU_1123740_0_0_10"/>
<dbReference type="AlphaFoldDB" id="H1HNH7"/>
<dbReference type="PATRIC" id="fig|999422.3.peg.1810"/>